<dbReference type="AlphaFoldDB" id="L7UKX1"/>
<proteinExistence type="predicted"/>
<feature type="repeat" description="WD" evidence="3">
    <location>
        <begin position="36"/>
        <end position="76"/>
    </location>
</feature>
<dbReference type="PROSITE" id="PS50082">
    <property type="entry name" value="WD_REPEATS_2"/>
    <property type="match status" value="2"/>
</dbReference>
<keyword evidence="1 3" id="KW-0853">WD repeat</keyword>
<evidence type="ECO:0000256" key="1">
    <source>
        <dbReference type="ARBA" id="ARBA00022574"/>
    </source>
</evidence>
<dbReference type="SMART" id="SM00320">
    <property type="entry name" value="WD40"/>
    <property type="match status" value="3"/>
</dbReference>
<dbReference type="HOGENOM" id="CLU_000288_57_18_7"/>
<evidence type="ECO:0000313" key="4">
    <source>
        <dbReference type="EMBL" id="AGC48187.1"/>
    </source>
</evidence>
<gene>
    <name evidence="4" type="ordered locus">MYSTI_06914</name>
</gene>
<dbReference type="InterPro" id="IPR036322">
    <property type="entry name" value="WD40_repeat_dom_sf"/>
</dbReference>
<evidence type="ECO:0000256" key="3">
    <source>
        <dbReference type="PROSITE-ProRule" id="PRU00221"/>
    </source>
</evidence>
<dbReference type="PANTHER" id="PTHR19848:SF8">
    <property type="entry name" value="F-BOX AND WD REPEAT DOMAIN CONTAINING 7"/>
    <property type="match status" value="1"/>
</dbReference>
<dbReference type="Proteomes" id="UP000011131">
    <property type="component" value="Chromosome"/>
</dbReference>
<evidence type="ECO:0000256" key="2">
    <source>
        <dbReference type="ARBA" id="ARBA00022737"/>
    </source>
</evidence>
<dbReference type="KEGG" id="msd:MYSTI_06914"/>
<dbReference type="SUPFAM" id="SSF50978">
    <property type="entry name" value="WD40 repeat-like"/>
    <property type="match status" value="1"/>
</dbReference>
<dbReference type="PATRIC" id="fig|1278073.3.peg.7020"/>
<dbReference type="eggNOG" id="COG2319">
    <property type="taxonomic scope" value="Bacteria"/>
</dbReference>
<accession>L7UKX1</accession>
<dbReference type="PROSITE" id="PS50294">
    <property type="entry name" value="WD_REPEATS_REGION"/>
    <property type="match status" value="1"/>
</dbReference>
<sequence length="249" mass="26926">MFRLASEPVLGRVLEAHGLRGFAVWDSQDWKCLQTFVGHGEPVRAAAFVAEDRVVSISGDSTVQLWDAWTGASLRMFEHMVPHALSMNPTKSLVAISGQRGAIVILDGPTLEVRADFQLPLVTARYEQRAQGQGSRPVHRIQALAWHPDGEHLLGGGGDFVTRMFHGHTGQVVAEWHGHSDEVIDVAVSAERGLLCTGSYDGTVRVWSLQGTQCLAVHELGHSDIGGLCLMGSALCVTVGIELRVIPLP</sequence>
<dbReference type="InterPro" id="IPR001680">
    <property type="entry name" value="WD40_rpt"/>
</dbReference>
<dbReference type="Gene3D" id="2.130.10.10">
    <property type="entry name" value="YVTN repeat-like/Quinoprotein amine dehydrogenase"/>
    <property type="match status" value="2"/>
</dbReference>
<dbReference type="InterPro" id="IPR015943">
    <property type="entry name" value="WD40/YVTN_repeat-like_dom_sf"/>
</dbReference>
<dbReference type="Pfam" id="PF00400">
    <property type="entry name" value="WD40"/>
    <property type="match status" value="3"/>
</dbReference>
<organism evidence="4 5">
    <name type="scientific">Myxococcus stipitatus (strain DSM 14675 / JCM 12634 / Mx s8)</name>
    <dbReference type="NCBI Taxonomy" id="1278073"/>
    <lineage>
        <taxon>Bacteria</taxon>
        <taxon>Pseudomonadati</taxon>
        <taxon>Myxococcota</taxon>
        <taxon>Myxococcia</taxon>
        <taxon>Myxococcales</taxon>
        <taxon>Cystobacterineae</taxon>
        <taxon>Myxococcaceae</taxon>
        <taxon>Myxococcus</taxon>
    </lineage>
</organism>
<keyword evidence="5" id="KW-1185">Reference proteome</keyword>
<dbReference type="PANTHER" id="PTHR19848">
    <property type="entry name" value="WD40 REPEAT PROTEIN"/>
    <property type="match status" value="1"/>
</dbReference>
<name>L7UKX1_MYXSD</name>
<keyword evidence="2" id="KW-0677">Repeat</keyword>
<feature type="repeat" description="WD" evidence="3">
    <location>
        <begin position="176"/>
        <end position="217"/>
    </location>
</feature>
<dbReference type="EMBL" id="CP004025">
    <property type="protein sequence ID" value="AGC48187.1"/>
    <property type="molecule type" value="Genomic_DNA"/>
</dbReference>
<dbReference type="STRING" id="1278073.MYSTI_06914"/>
<reference evidence="4 5" key="1">
    <citation type="journal article" date="2013" name="Genome Announc.">
        <title>Complete genome sequence of Myxococcus stipitatus strain DSM 14675, a fruiting myxobacterium.</title>
        <authorList>
            <person name="Huntley S."/>
            <person name="Kneip S."/>
            <person name="Treuner-Lange A."/>
            <person name="Sogaard-Andersen L."/>
        </authorList>
    </citation>
    <scope>NUCLEOTIDE SEQUENCE [LARGE SCALE GENOMIC DNA]</scope>
    <source>
        <strain evidence="5">DSM 14675 / JCM 12634 / Mx s8</strain>
    </source>
</reference>
<protein>
    <submittedName>
        <fullName evidence="4">WD domain-/G-beta repeat-containing protein</fullName>
    </submittedName>
</protein>
<evidence type="ECO:0000313" key="5">
    <source>
        <dbReference type="Proteomes" id="UP000011131"/>
    </source>
</evidence>